<comment type="similarity">
    <text evidence="1">Belongs to the leucine-binding protein family.</text>
</comment>
<dbReference type="InterPro" id="IPR028082">
    <property type="entry name" value="Peripla_BP_I"/>
</dbReference>
<comment type="caution">
    <text evidence="5">The sequence shown here is derived from an EMBL/GenBank/DDBJ whole genome shotgun (WGS) entry which is preliminary data.</text>
</comment>
<feature type="signal peptide" evidence="3">
    <location>
        <begin position="1"/>
        <end position="22"/>
    </location>
</feature>
<organism evidence="5 6">
    <name type="scientific">Yoonia sediminilitoris</name>
    <dbReference type="NCBI Taxonomy" id="1286148"/>
    <lineage>
        <taxon>Bacteria</taxon>
        <taxon>Pseudomonadati</taxon>
        <taxon>Pseudomonadota</taxon>
        <taxon>Alphaproteobacteria</taxon>
        <taxon>Rhodobacterales</taxon>
        <taxon>Paracoccaceae</taxon>
        <taxon>Yoonia</taxon>
    </lineage>
</organism>
<proteinExistence type="inferred from homology"/>
<name>A0A2T6KQ49_9RHOB</name>
<protein>
    <submittedName>
        <fullName evidence="5">Amino acid/amide ABC transporter substrate-binding protein (HAAT family)</fullName>
    </submittedName>
</protein>
<dbReference type="AlphaFoldDB" id="A0A2T6KQ49"/>
<evidence type="ECO:0000313" key="6">
    <source>
        <dbReference type="Proteomes" id="UP000244523"/>
    </source>
</evidence>
<dbReference type="RefSeq" id="WP_108384420.1">
    <property type="nucleotide sequence ID" value="NZ_QBUD01000001.1"/>
</dbReference>
<dbReference type="InterPro" id="IPR028081">
    <property type="entry name" value="Leu-bd"/>
</dbReference>
<evidence type="ECO:0000259" key="4">
    <source>
        <dbReference type="Pfam" id="PF13458"/>
    </source>
</evidence>
<dbReference type="Pfam" id="PF13458">
    <property type="entry name" value="Peripla_BP_6"/>
    <property type="match status" value="1"/>
</dbReference>
<gene>
    <name evidence="5" type="ORF">C8N45_101268</name>
</gene>
<evidence type="ECO:0000313" key="5">
    <source>
        <dbReference type="EMBL" id="PUB18683.1"/>
    </source>
</evidence>
<dbReference type="EMBL" id="QBUD01000001">
    <property type="protein sequence ID" value="PUB18683.1"/>
    <property type="molecule type" value="Genomic_DNA"/>
</dbReference>
<evidence type="ECO:0000256" key="1">
    <source>
        <dbReference type="ARBA" id="ARBA00010062"/>
    </source>
</evidence>
<dbReference type="Gene3D" id="3.40.50.2300">
    <property type="match status" value="2"/>
</dbReference>
<dbReference type="PANTHER" id="PTHR47235:SF1">
    <property type="entry name" value="BLR6548 PROTEIN"/>
    <property type="match status" value="1"/>
</dbReference>
<keyword evidence="2 3" id="KW-0732">Signal</keyword>
<dbReference type="Proteomes" id="UP000244523">
    <property type="component" value="Unassembled WGS sequence"/>
</dbReference>
<accession>A0A2T6KQ49</accession>
<evidence type="ECO:0000256" key="3">
    <source>
        <dbReference type="SAM" id="SignalP"/>
    </source>
</evidence>
<evidence type="ECO:0000256" key="2">
    <source>
        <dbReference type="ARBA" id="ARBA00022729"/>
    </source>
</evidence>
<feature type="chain" id="PRO_5015773346" evidence="3">
    <location>
        <begin position="23"/>
        <end position="380"/>
    </location>
</feature>
<dbReference type="PANTHER" id="PTHR47235">
    <property type="entry name" value="BLR6548 PROTEIN"/>
    <property type="match status" value="1"/>
</dbReference>
<feature type="domain" description="Leucine-binding protein" evidence="4">
    <location>
        <begin position="30"/>
        <end position="371"/>
    </location>
</feature>
<reference evidence="5 6" key="1">
    <citation type="submission" date="2018-04" db="EMBL/GenBank/DDBJ databases">
        <title>Genomic Encyclopedia of Archaeal and Bacterial Type Strains, Phase II (KMG-II): from individual species to whole genera.</title>
        <authorList>
            <person name="Goeker M."/>
        </authorList>
    </citation>
    <scope>NUCLEOTIDE SEQUENCE [LARGE SCALE GENOMIC DNA]</scope>
    <source>
        <strain evidence="5 6">DSM 29955</strain>
    </source>
</reference>
<dbReference type="OrthoDB" id="9147078at2"/>
<sequence>MRLKALLLSAITALTVPQWSLAESGIDDSTVYFGQIAALDGPAAQLGLGMRTGLLAAFEEANRNGGVNGRQLSLESWDDGYEPDRSADHLNRMIREGKHFALIGSVGTPTNSVLQPIATEAQFPLIGPFTGAGFLRNTSLGNVFNVRGSYDAETEQWIAHLADNLNLTRIAILYQDDSFGLAGLSGVNKALGARGMSLVAEGTYTRNTTDVKDALLSIRDANPEAVVMVGAYKPIGEFIKLSRSYEFTPEFVTISFVGSQALADELWPEGAGVVISQVVPFPWDNSVPIVSDYHEAMQANDVNALYGFVSLEGYMVGRIAIEALGNAGDNPTRESFLDAFASMGTFDLGGIEITLGADDNQGIDEIFMTRLLPDGFFEPM</sequence>
<dbReference type="CDD" id="cd19978">
    <property type="entry name" value="PBP1_ABC_ligand_binding-like"/>
    <property type="match status" value="1"/>
</dbReference>
<dbReference type="SUPFAM" id="SSF53822">
    <property type="entry name" value="Periplasmic binding protein-like I"/>
    <property type="match status" value="1"/>
</dbReference>
<keyword evidence="6" id="KW-1185">Reference proteome</keyword>